<evidence type="ECO:0000313" key="1">
    <source>
        <dbReference type="EMBL" id="MBK5143594.1"/>
    </source>
</evidence>
<reference evidence="1 2" key="1">
    <citation type="submission" date="2020-11" db="EMBL/GenBank/DDBJ databases">
        <title>Insectihabitans protaetiae gen. nov. sp. nov. and Insectihabitans allomyrinae sp. nov., isolated from larvae of Protaetia brevitarsis seulensis and Allomyrina dichotoma, respectively.</title>
        <authorList>
            <person name="Lee S.D."/>
            <person name="Byeon Y.-S."/>
            <person name="Kim S.-M."/>
            <person name="Yang H.L."/>
            <person name="Kim I.S."/>
        </authorList>
    </citation>
    <scope>NUCLEOTIDE SEQUENCE [LARGE SCALE GENOMIC DNA]</scope>
    <source>
        <strain evidence="1 2">BWR-B9</strain>
    </source>
</reference>
<proteinExistence type="predicted"/>
<accession>A0ABS1IPB1</accession>
<evidence type="ECO:0000313" key="2">
    <source>
        <dbReference type="Proteomes" id="UP001296921"/>
    </source>
</evidence>
<sequence>MICFYKSYNGINFLFNSDNSLYLLRKLETATIEVPIIENIRENIKNQICTMEINLFSDEDYVFYKNNRITFWFSEETLEYAIYKITDFLAKGDFYPSEFGDFIISNSLGVPEGNRRRKMPIYFIKE</sequence>
<organism evidence="1 2">
    <name type="scientific">Limnobaculum allomyrinae</name>
    <dbReference type="NCBI Taxonomy" id="2791986"/>
    <lineage>
        <taxon>Bacteria</taxon>
        <taxon>Pseudomonadati</taxon>
        <taxon>Pseudomonadota</taxon>
        <taxon>Gammaproteobacteria</taxon>
        <taxon>Enterobacterales</taxon>
        <taxon>Budviciaceae</taxon>
        <taxon>Limnobaculum</taxon>
    </lineage>
</organism>
<comment type="caution">
    <text evidence="1">The sequence shown here is derived from an EMBL/GenBank/DDBJ whole genome shotgun (WGS) entry which is preliminary data.</text>
</comment>
<dbReference type="RefSeq" id="WP_218466472.1">
    <property type="nucleotide sequence ID" value="NZ_JADRCR010000002.1"/>
</dbReference>
<name>A0ABS1IPB1_9GAMM</name>
<protein>
    <submittedName>
        <fullName evidence="1">Uncharacterized protein</fullName>
    </submittedName>
</protein>
<dbReference type="EMBL" id="JADRCR010000002">
    <property type="protein sequence ID" value="MBK5143594.1"/>
    <property type="molecule type" value="Genomic_DNA"/>
</dbReference>
<gene>
    <name evidence="1" type="ORF">I2494_07680</name>
</gene>
<keyword evidence="2" id="KW-1185">Reference proteome</keyword>
<dbReference type="Proteomes" id="UP001296921">
    <property type="component" value="Unassembled WGS sequence"/>
</dbReference>